<dbReference type="NCBIfam" id="TIGR00152">
    <property type="entry name" value="dephospho-CoA kinase"/>
    <property type="match status" value="1"/>
</dbReference>
<keyword evidence="4 5" id="KW-0173">Coenzyme A biosynthesis</keyword>
<gene>
    <name evidence="5" type="primary">coaE</name>
    <name evidence="7" type="ORF">SAMN05444339_103199</name>
</gene>
<dbReference type="OrthoDB" id="9812943at2"/>
<comment type="function">
    <text evidence="5">Catalyzes the phosphorylation of the 3'-hydroxyl group of dephosphocoenzyme A to form coenzyme A.</text>
</comment>
<keyword evidence="3 5" id="KW-0067">ATP-binding</keyword>
<evidence type="ECO:0000256" key="4">
    <source>
        <dbReference type="ARBA" id="ARBA00022993"/>
    </source>
</evidence>
<comment type="similarity">
    <text evidence="1 5">Belongs to the CoaE family.</text>
</comment>
<dbReference type="EMBL" id="FQUE01000003">
    <property type="protein sequence ID" value="SHF07565.1"/>
    <property type="molecule type" value="Genomic_DNA"/>
</dbReference>
<comment type="pathway">
    <text evidence="5">Cofactor biosynthesis; coenzyme A biosynthesis; CoA from (R)-pantothenate: step 5/5.</text>
</comment>
<keyword evidence="2 5" id="KW-0547">Nucleotide-binding</keyword>
<evidence type="ECO:0000256" key="3">
    <source>
        <dbReference type="ARBA" id="ARBA00022840"/>
    </source>
</evidence>
<evidence type="ECO:0000313" key="8">
    <source>
        <dbReference type="Proteomes" id="UP000183987"/>
    </source>
</evidence>
<reference evidence="8" key="1">
    <citation type="submission" date="2016-11" db="EMBL/GenBank/DDBJ databases">
        <authorList>
            <person name="Varghese N."/>
            <person name="Submissions S."/>
        </authorList>
    </citation>
    <scope>NUCLEOTIDE SEQUENCE [LARGE SCALE GENOMIC DNA]</scope>
    <source>
        <strain evidence="8">DSM 29326</strain>
    </source>
</reference>
<dbReference type="Proteomes" id="UP000183987">
    <property type="component" value="Unassembled WGS sequence"/>
</dbReference>
<name>A0A1M4YP38_LOKAT</name>
<evidence type="ECO:0000313" key="7">
    <source>
        <dbReference type="EMBL" id="SHF07565.1"/>
    </source>
</evidence>
<accession>A0A1M4YP38</accession>
<keyword evidence="5" id="KW-0963">Cytoplasm</keyword>
<comment type="catalytic activity">
    <reaction evidence="5">
        <text>3'-dephospho-CoA + ATP = ADP + CoA + H(+)</text>
        <dbReference type="Rhea" id="RHEA:18245"/>
        <dbReference type="ChEBI" id="CHEBI:15378"/>
        <dbReference type="ChEBI" id="CHEBI:30616"/>
        <dbReference type="ChEBI" id="CHEBI:57287"/>
        <dbReference type="ChEBI" id="CHEBI:57328"/>
        <dbReference type="ChEBI" id="CHEBI:456216"/>
        <dbReference type="EC" id="2.7.1.24"/>
    </reaction>
</comment>
<organism evidence="7 8">
    <name type="scientific">Loktanella atrilutea</name>
    <dbReference type="NCBI Taxonomy" id="366533"/>
    <lineage>
        <taxon>Bacteria</taxon>
        <taxon>Pseudomonadati</taxon>
        <taxon>Pseudomonadota</taxon>
        <taxon>Alphaproteobacteria</taxon>
        <taxon>Rhodobacterales</taxon>
        <taxon>Roseobacteraceae</taxon>
        <taxon>Loktanella</taxon>
    </lineage>
</organism>
<evidence type="ECO:0000256" key="1">
    <source>
        <dbReference type="ARBA" id="ARBA00009018"/>
    </source>
</evidence>
<proteinExistence type="inferred from homology"/>
<dbReference type="STRING" id="366533.SAMN05444339_103199"/>
<evidence type="ECO:0000256" key="6">
    <source>
        <dbReference type="NCBIfam" id="TIGR00152"/>
    </source>
</evidence>
<dbReference type="PANTHER" id="PTHR10695">
    <property type="entry name" value="DEPHOSPHO-COA KINASE-RELATED"/>
    <property type="match status" value="1"/>
</dbReference>
<dbReference type="UniPathway" id="UPA00241">
    <property type="reaction ID" value="UER00356"/>
</dbReference>
<dbReference type="Pfam" id="PF01121">
    <property type="entry name" value="CoaE"/>
    <property type="match status" value="1"/>
</dbReference>
<dbReference type="GO" id="GO:0004140">
    <property type="term" value="F:dephospho-CoA kinase activity"/>
    <property type="evidence" value="ECO:0007669"/>
    <property type="project" value="UniProtKB-UniRule"/>
</dbReference>
<dbReference type="EC" id="2.7.1.24" evidence="5 6"/>
<dbReference type="InterPro" id="IPR027417">
    <property type="entry name" value="P-loop_NTPase"/>
</dbReference>
<feature type="binding site" evidence="5">
    <location>
        <begin position="12"/>
        <end position="17"/>
    </location>
    <ligand>
        <name>ATP</name>
        <dbReference type="ChEBI" id="CHEBI:30616"/>
    </ligand>
</feature>
<dbReference type="RefSeq" id="WP_072856867.1">
    <property type="nucleotide sequence ID" value="NZ_FQUE01000003.1"/>
</dbReference>
<sequence length="196" mass="21376">MTHLLGLTGSIGMGKSTTAAMFRDMGIPVWDADATVHGLYAPGGAAVEPVKRIFPEAVQSDAVSRPALNEILRTDPEALKRLEEIVHPLVKADRDAFIAAHPHELVVLDIPLLFETSAAEWLDTVLVVSAPAEVQAARVLARPGMTQETFDLILTRQIPDAEKRRRADVVIETLTLDDTRTAVQNLIYDLTGKKHA</sequence>
<dbReference type="PROSITE" id="PS51219">
    <property type="entry name" value="DPCK"/>
    <property type="match status" value="1"/>
</dbReference>
<keyword evidence="5 7" id="KW-0418">Kinase</keyword>
<dbReference type="GO" id="GO:0015937">
    <property type="term" value="P:coenzyme A biosynthetic process"/>
    <property type="evidence" value="ECO:0007669"/>
    <property type="project" value="UniProtKB-UniRule"/>
</dbReference>
<dbReference type="SUPFAM" id="SSF52540">
    <property type="entry name" value="P-loop containing nucleoside triphosphate hydrolases"/>
    <property type="match status" value="1"/>
</dbReference>
<protein>
    <recommendedName>
        <fullName evidence="5 6">Dephospho-CoA kinase</fullName>
        <ecNumber evidence="5 6">2.7.1.24</ecNumber>
    </recommendedName>
    <alternativeName>
        <fullName evidence="5">Dephosphocoenzyme A kinase</fullName>
    </alternativeName>
</protein>
<dbReference type="Gene3D" id="3.40.50.300">
    <property type="entry name" value="P-loop containing nucleotide triphosphate hydrolases"/>
    <property type="match status" value="1"/>
</dbReference>
<dbReference type="HAMAP" id="MF_00376">
    <property type="entry name" value="Dephospho_CoA_kinase"/>
    <property type="match status" value="1"/>
</dbReference>
<dbReference type="CDD" id="cd02022">
    <property type="entry name" value="DPCK"/>
    <property type="match status" value="1"/>
</dbReference>
<keyword evidence="5" id="KW-0808">Transferase</keyword>
<evidence type="ECO:0000256" key="5">
    <source>
        <dbReference type="HAMAP-Rule" id="MF_00376"/>
    </source>
</evidence>
<dbReference type="InterPro" id="IPR001977">
    <property type="entry name" value="Depp_CoAkinase"/>
</dbReference>
<dbReference type="PANTHER" id="PTHR10695:SF46">
    <property type="entry name" value="BIFUNCTIONAL COENZYME A SYNTHASE-RELATED"/>
    <property type="match status" value="1"/>
</dbReference>
<dbReference type="GO" id="GO:0005737">
    <property type="term" value="C:cytoplasm"/>
    <property type="evidence" value="ECO:0007669"/>
    <property type="project" value="UniProtKB-SubCell"/>
</dbReference>
<comment type="subcellular location">
    <subcellularLocation>
        <location evidence="5">Cytoplasm</location>
    </subcellularLocation>
</comment>
<keyword evidence="8" id="KW-1185">Reference proteome</keyword>
<dbReference type="GO" id="GO:0005524">
    <property type="term" value="F:ATP binding"/>
    <property type="evidence" value="ECO:0007669"/>
    <property type="project" value="UniProtKB-UniRule"/>
</dbReference>
<evidence type="ECO:0000256" key="2">
    <source>
        <dbReference type="ARBA" id="ARBA00022741"/>
    </source>
</evidence>
<dbReference type="AlphaFoldDB" id="A0A1M4YP38"/>